<proteinExistence type="predicted"/>
<reference evidence="2" key="1">
    <citation type="journal article" date="2020" name="Fungal Divers.">
        <title>Resolving the Mortierellaceae phylogeny through synthesis of multi-gene phylogenetics and phylogenomics.</title>
        <authorList>
            <person name="Vandepol N."/>
            <person name="Liber J."/>
            <person name="Desiro A."/>
            <person name="Na H."/>
            <person name="Kennedy M."/>
            <person name="Barry K."/>
            <person name="Grigoriev I.V."/>
            <person name="Miller A.N."/>
            <person name="O'Donnell K."/>
            <person name="Stajich J.E."/>
            <person name="Bonito G."/>
        </authorList>
    </citation>
    <scope>NUCLEOTIDE SEQUENCE</scope>
    <source>
        <strain evidence="2">NRRL 2769</strain>
    </source>
</reference>
<dbReference type="SUPFAM" id="SSF52047">
    <property type="entry name" value="RNI-like"/>
    <property type="match status" value="1"/>
</dbReference>
<dbReference type="AlphaFoldDB" id="A0A9P6SYA9"/>
<accession>A0A9P6SYA9</accession>
<comment type="caution">
    <text evidence="2">The sequence shown here is derived from an EMBL/GenBank/DDBJ whole genome shotgun (WGS) entry which is preliminary data.</text>
</comment>
<evidence type="ECO:0000256" key="1">
    <source>
        <dbReference type="SAM" id="MobiDB-lite"/>
    </source>
</evidence>
<protein>
    <submittedName>
        <fullName evidence="2">Uncharacterized protein</fullName>
    </submittedName>
</protein>
<dbReference type="PANTHER" id="PTHR47679">
    <property type="entry name" value="PROTEIN TORNADO 1"/>
    <property type="match status" value="1"/>
</dbReference>
<evidence type="ECO:0000313" key="2">
    <source>
        <dbReference type="EMBL" id="KAG0011188.1"/>
    </source>
</evidence>
<gene>
    <name evidence="2" type="ORF">BGZ80_000868</name>
</gene>
<keyword evidence="3" id="KW-1185">Reference proteome</keyword>
<evidence type="ECO:0000313" key="3">
    <source>
        <dbReference type="Proteomes" id="UP000703661"/>
    </source>
</evidence>
<dbReference type="Proteomes" id="UP000703661">
    <property type="component" value="Unassembled WGS sequence"/>
</dbReference>
<dbReference type="Gene3D" id="3.80.10.10">
    <property type="entry name" value="Ribonuclease Inhibitor"/>
    <property type="match status" value="1"/>
</dbReference>
<dbReference type="InterPro" id="IPR032675">
    <property type="entry name" value="LRR_dom_sf"/>
</dbReference>
<name>A0A9P6SYA9_9FUNG</name>
<organism evidence="2 3">
    <name type="scientific">Entomortierella chlamydospora</name>
    <dbReference type="NCBI Taxonomy" id="101097"/>
    <lineage>
        <taxon>Eukaryota</taxon>
        <taxon>Fungi</taxon>
        <taxon>Fungi incertae sedis</taxon>
        <taxon>Mucoromycota</taxon>
        <taxon>Mortierellomycotina</taxon>
        <taxon>Mortierellomycetes</taxon>
        <taxon>Mortierellales</taxon>
        <taxon>Mortierellaceae</taxon>
        <taxon>Entomortierella</taxon>
    </lineage>
</organism>
<dbReference type="PANTHER" id="PTHR47679:SF2">
    <property type="entry name" value="C-TERMINAL OF ROC (COR) DOMAIN-CONTAINING PROTEIN"/>
    <property type="match status" value="1"/>
</dbReference>
<feature type="region of interest" description="Disordered" evidence="1">
    <location>
        <begin position="93"/>
        <end position="130"/>
    </location>
</feature>
<sequence length="1035" mass="118022">MKAKYPIGDDHVQIFRNSNQKFAIATSSDLTTGQRYILWSEIKRQFGDVKYIHHGSQRVEFMATEDGVEFTPPRISYHEGIVLDVVLSNDTPRHSISSASESANTIPLLSESEPNSNLATPLPTRGPRTPIRLLLDDGYKEYEQDPSAKHNRFAALSSHDPPSGRNSPSIKSSDVSSKVQTSYQAHYDLYKSYFEAVRSSQDDRSRLADIAERAASIKNEMIEQFSHLSDKMDNNATNIFEILERIYRMQEEMERNQRRMLDQLNTIQSRIQTVLTQNYELHEYPIPRLFVVLPKPRKGPRRNFFSYQFQLFFLCECGEHTMHSKSATKHEVHLAKHEGYDLERPAEFFEKYGDYIMTMMQMVKFGCTAAGVFVPAIENLNLIKGLEDFLKKFDLARNAFSSLVDETINFLQDTQKRTGHGIEHSDNRSPFDRFEVLEGADLRQLDSYLRVKDEGRVLGNLYRIVTEAGNVKWVCIDHYRDNYRIKAKKSLTSSVASMGGTFEERIGTVTIEVDSPSQAKNLYSVLVKARGIQELDIKLNWDATMDDIRTFAACISEANIRNIILDGRNFDGPTMDIYRRRHRFEPIVQLMSTGRTQSLRLRNFVRFFDRVTTPNLKVATQLRVLSLGIVNIEMEEASKSVLTMMLDNCSNLQILELTTLEEPRHLTKFAMEKYGDHFRLEAADAKVQDHTITVTLDFLLMYTNSRAVTYPLYAQHHAGPKALSTTRHNLRVKITSSDRTVDSRQKLLSVYSECGWAIKELDNSWRFDDRLANTLDKATAYLGSTLTTLSLDVWNLSLEGLKCMQQVVRRSNSLKKLGVEFSFLSDSVQQDKLRFMDETIIEKLTSIALKGNSPDSWMPSAAKVIPLRQLVPRLESFKIESWAPITKGFYKWVAAMVSIPSHAGARPLGFSHSRQNFSSAGMYDSPNEITETCSPLKRFSLEGTKLGPEEWETIIKALDFSSLDELSFRGSNFSLNGLGILIDCISPDNDETPLRLLNLEGTEADNDPAVDILVSQVERLRKRAQDLANVELTEW</sequence>
<feature type="compositionally biased region" description="Polar residues" evidence="1">
    <location>
        <begin position="93"/>
        <end position="119"/>
    </location>
</feature>
<feature type="compositionally biased region" description="Low complexity" evidence="1">
    <location>
        <begin position="167"/>
        <end position="177"/>
    </location>
</feature>
<dbReference type="EMBL" id="JAAAID010001191">
    <property type="protein sequence ID" value="KAG0011188.1"/>
    <property type="molecule type" value="Genomic_DNA"/>
</dbReference>
<feature type="region of interest" description="Disordered" evidence="1">
    <location>
        <begin position="154"/>
        <end position="177"/>
    </location>
</feature>